<organism evidence="5">
    <name type="scientific">Angiostrongylus costaricensis</name>
    <name type="common">Nematode worm</name>
    <dbReference type="NCBI Taxonomy" id="334426"/>
    <lineage>
        <taxon>Eukaryota</taxon>
        <taxon>Metazoa</taxon>
        <taxon>Ecdysozoa</taxon>
        <taxon>Nematoda</taxon>
        <taxon>Chromadorea</taxon>
        <taxon>Rhabditida</taxon>
        <taxon>Rhabditina</taxon>
        <taxon>Rhabditomorpha</taxon>
        <taxon>Strongyloidea</taxon>
        <taxon>Metastrongylidae</taxon>
        <taxon>Angiostrongylus</taxon>
    </lineage>
</organism>
<reference evidence="3 4" key="2">
    <citation type="submission" date="2018-11" db="EMBL/GenBank/DDBJ databases">
        <authorList>
            <consortium name="Pathogen Informatics"/>
        </authorList>
    </citation>
    <scope>NUCLEOTIDE SEQUENCE [LARGE SCALE GENOMIC DNA]</scope>
    <source>
        <strain evidence="3 4">Costa Rica</strain>
    </source>
</reference>
<evidence type="ECO:0000256" key="2">
    <source>
        <dbReference type="SAM" id="Phobius"/>
    </source>
</evidence>
<feature type="compositionally biased region" description="Polar residues" evidence="1">
    <location>
        <begin position="134"/>
        <end position="146"/>
    </location>
</feature>
<accession>A0A0R3PJJ0</accession>
<feature type="compositionally biased region" description="Basic and acidic residues" evidence="1">
    <location>
        <begin position="156"/>
        <end position="169"/>
    </location>
</feature>
<protein>
    <submittedName>
        <fullName evidence="5">Ephrin_rec_like domain-containing protein</fullName>
    </submittedName>
</protein>
<dbReference type="OrthoDB" id="5874134at2759"/>
<proteinExistence type="predicted"/>
<dbReference type="AlphaFoldDB" id="A0A0R3PJJ0"/>
<feature type="transmembrane region" description="Helical" evidence="2">
    <location>
        <begin position="90"/>
        <end position="113"/>
    </location>
</feature>
<keyword evidence="2" id="KW-0472">Membrane</keyword>
<gene>
    <name evidence="3" type="ORF">ACOC_LOCUS4631</name>
</gene>
<evidence type="ECO:0000256" key="1">
    <source>
        <dbReference type="SAM" id="MobiDB-lite"/>
    </source>
</evidence>
<dbReference type="WBParaSite" id="ACOC_0000463001-mRNA-1">
    <property type="protein sequence ID" value="ACOC_0000463001-mRNA-1"/>
    <property type="gene ID" value="ACOC_0000463001"/>
</dbReference>
<dbReference type="EMBL" id="UYYA01003822">
    <property type="protein sequence ID" value="VDM56216.1"/>
    <property type="molecule type" value="Genomic_DNA"/>
</dbReference>
<evidence type="ECO:0000313" key="4">
    <source>
        <dbReference type="Proteomes" id="UP000267027"/>
    </source>
</evidence>
<keyword evidence="2" id="KW-0812">Transmembrane</keyword>
<sequence length="221" mass="23928">MQPSMCNAKCIICPNGTGGDCISSGTVYLISCNACEDEYVGETGRPLCANPPLTSPSPATTITMLVTKSSAIVTTVAKQTNKVPTTERSFSGLVFLSLVLFIAAVAVIGKIIYSNRRRRSDLIGGTARWRLAASHQSGAGPQQTAASYAPMGGRRQGNERNGLDTPGPDRLDWERQFFDDTEATEIIEITSIIRVWPLMQGLKRKACYNFSVFCLTSHLCL</sequence>
<keyword evidence="2" id="KW-1133">Transmembrane helix</keyword>
<dbReference type="STRING" id="334426.A0A0R3PJJ0"/>
<feature type="region of interest" description="Disordered" evidence="1">
    <location>
        <begin position="133"/>
        <end position="169"/>
    </location>
</feature>
<evidence type="ECO:0000313" key="3">
    <source>
        <dbReference type="EMBL" id="VDM56216.1"/>
    </source>
</evidence>
<dbReference type="Proteomes" id="UP000267027">
    <property type="component" value="Unassembled WGS sequence"/>
</dbReference>
<keyword evidence="4" id="KW-1185">Reference proteome</keyword>
<evidence type="ECO:0000313" key="5">
    <source>
        <dbReference type="WBParaSite" id="ACOC_0000463001-mRNA-1"/>
    </source>
</evidence>
<name>A0A0R3PJJ0_ANGCS</name>
<reference evidence="5" key="1">
    <citation type="submission" date="2017-02" db="UniProtKB">
        <authorList>
            <consortium name="WormBaseParasite"/>
        </authorList>
    </citation>
    <scope>IDENTIFICATION</scope>
</reference>